<dbReference type="EMBL" id="JAPDDT010000003">
    <property type="protein sequence ID" value="MCW1922927.1"/>
    <property type="molecule type" value="Genomic_DNA"/>
</dbReference>
<accession>A0ABT3GH52</accession>
<sequence>MIPKLNFVSALAAVLFFFLPWTSIECRGQQMATQTGVQLLTGGATAVERIEASQIDIKSRKDSWLGRSYLAMVALLCAVSAVVTGFAALATGHKHISGGPGMLCACALLCLIAQATLEFPAKRELTKEMGGKNRPATSSGRDGLESALSQEVASRIQVRLLPGFYAELAALGIPTLILLNGLLDRLRAAGEKRA</sequence>
<feature type="transmembrane region" description="Helical" evidence="1">
    <location>
        <begin position="164"/>
        <end position="183"/>
    </location>
</feature>
<keyword evidence="1" id="KW-0472">Membrane</keyword>
<feature type="transmembrane region" description="Helical" evidence="1">
    <location>
        <begin position="102"/>
        <end position="121"/>
    </location>
</feature>
<name>A0ABT3GH52_9BACT</name>
<organism evidence="2 3">
    <name type="scientific">Luteolibacter arcticus</name>
    <dbReference type="NCBI Taxonomy" id="1581411"/>
    <lineage>
        <taxon>Bacteria</taxon>
        <taxon>Pseudomonadati</taxon>
        <taxon>Verrucomicrobiota</taxon>
        <taxon>Verrucomicrobiia</taxon>
        <taxon>Verrucomicrobiales</taxon>
        <taxon>Verrucomicrobiaceae</taxon>
        <taxon>Luteolibacter</taxon>
    </lineage>
</organism>
<dbReference type="Proteomes" id="UP001320876">
    <property type="component" value="Unassembled WGS sequence"/>
</dbReference>
<feature type="transmembrane region" description="Helical" evidence="1">
    <location>
        <begin position="69"/>
        <end position="90"/>
    </location>
</feature>
<comment type="caution">
    <text evidence="2">The sequence shown here is derived from an EMBL/GenBank/DDBJ whole genome shotgun (WGS) entry which is preliminary data.</text>
</comment>
<reference evidence="2 3" key="1">
    <citation type="submission" date="2022-10" db="EMBL/GenBank/DDBJ databases">
        <title>Luteolibacter arcticus strain CCTCC AB 2014275, whole genome shotgun sequencing project.</title>
        <authorList>
            <person name="Zhao G."/>
            <person name="Shen L."/>
        </authorList>
    </citation>
    <scope>NUCLEOTIDE SEQUENCE [LARGE SCALE GENOMIC DNA]</scope>
    <source>
        <strain evidence="2 3">CCTCC AB 2014275</strain>
    </source>
</reference>
<protein>
    <submittedName>
        <fullName evidence="2">Uncharacterized protein</fullName>
    </submittedName>
</protein>
<keyword evidence="1" id="KW-1133">Transmembrane helix</keyword>
<gene>
    <name evidence="2" type="ORF">OKA05_10220</name>
</gene>
<evidence type="ECO:0000313" key="2">
    <source>
        <dbReference type="EMBL" id="MCW1922927.1"/>
    </source>
</evidence>
<keyword evidence="3" id="KW-1185">Reference proteome</keyword>
<keyword evidence="1" id="KW-0812">Transmembrane</keyword>
<evidence type="ECO:0000256" key="1">
    <source>
        <dbReference type="SAM" id="Phobius"/>
    </source>
</evidence>
<proteinExistence type="predicted"/>
<dbReference type="RefSeq" id="WP_264487033.1">
    <property type="nucleotide sequence ID" value="NZ_JAPDDT010000003.1"/>
</dbReference>
<evidence type="ECO:0000313" key="3">
    <source>
        <dbReference type="Proteomes" id="UP001320876"/>
    </source>
</evidence>